<feature type="transmembrane region" description="Helical" evidence="7">
    <location>
        <begin position="82"/>
        <end position="100"/>
    </location>
</feature>
<evidence type="ECO:0000313" key="8">
    <source>
        <dbReference type="EMBL" id="OGE73562.1"/>
    </source>
</evidence>
<dbReference type="CDD" id="cd06173">
    <property type="entry name" value="MFS_MefA_like"/>
    <property type="match status" value="1"/>
</dbReference>
<feature type="transmembrane region" description="Helical" evidence="7">
    <location>
        <begin position="139"/>
        <end position="161"/>
    </location>
</feature>
<feature type="transmembrane region" description="Helical" evidence="7">
    <location>
        <begin position="230"/>
        <end position="251"/>
    </location>
</feature>
<feature type="transmembrane region" description="Helical" evidence="7">
    <location>
        <begin position="318"/>
        <end position="337"/>
    </location>
</feature>
<organism evidence="8 9">
    <name type="scientific">Candidatus Doudnabacteria bacterium RIFCSPHIGHO2_01_FULL_41_86</name>
    <dbReference type="NCBI Taxonomy" id="1817821"/>
    <lineage>
        <taxon>Bacteria</taxon>
        <taxon>Candidatus Doudnaibacteriota</taxon>
    </lineage>
</organism>
<protein>
    <recommendedName>
        <fullName evidence="10">Major facilitator superfamily (MFS) profile domain-containing protein</fullName>
    </recommendedName>
</protein>
<keyword evidence="2" id="KW-0813">Transport</keyword>
<evidence type="ECO:0000256" key="7">
    <source>
        <dbReference type="SAM" id="Phobius"/>
    </source>
</evidence>
<dbReference type="Pfam" id="PF07690">
    <property type="entry name" value="MFS_1"/>
    <property type="match status" value="1"/>
</dbReference>
<sequence>MIDSQISHYLDVLKNRNFAKLWVSQITSQLTNYILSFAILIKVFELTNSTISVSLIIMAFGVATLFFGSLAGVYADRFDRRWLLTIINFGQALSIALYFLVGDDFWGLVLITFLYSSLNQFYIPAEAPSIPRLVKENQILIANSFFAFTNSAALIIGFAAAGPMSSAFGHAAPYTVGVGLLVVAGLATMSLPSLKPPVVHENPYSFSKIWHEFKEGIAHFWENSRLHYPLVSLIAIQIINGMMITIAPAFMKEAIGINLDTGSIFIVAPLGIGILIGAALLGFEERFLSKRQLVRMGFLGMGTMLVGLSLIGLVDFKYVYYSFFGLLIGYFNAHIFAPSHSMLQTHAHEHLRGRIYGALYVMLQVAATLPTIIIGVLADVLPIASMAAILGGLLLLYGLLDPVYQRR</sequence>
<reference evidence="8 9" key="1">
    <citation type="journal article" date="2016" name="Nat. Commun.">
        <title>Thousands of microbial genomes shed light on interconnected biogeochemical processes in an aquifer system.</title>
        <authorList>
            <person name="Anantharaman K."/>
            <person name="Brown C.T."/>
            <person name="Hug L.A."/>
            <person name="Sharon I."/>
            <person name="Castelle C.J."/>
            <person name="Probst A.J."/>
            <person name="Thomas B.C."/>
            <person name="Singh A."/>
            <person name="Wilkins M.J."/>
            <person name="Karaoz U."/>
            <person name="Brodie E.L."/>
            <person name="Williams K.H."/>
            <person name="Hubbard S.S."/>
            <person name="Banfield J.F."/>
        </authorList>
    </citation>
    <scope>NUCLEOTIDE SEQUENCE [LARGE SCALE GENOMIC DNA]</scope>
</reference>
<dbReference type="EMBL" id="MFEH01000007">
    <property type="protein sequence ID" value="OGE73562.1"/>
    <property type="molecule type" value="Genomic_DNA"/>
</dbReference>
<feature type="transmembrane region" description="Helical" evidence="7">
    <location>
        <begin position="21"/>
        <end position="41"/>
    </location>
</feature>
<keyword evidence="6 7" id="KW-0472">Membrane</keyword>
<keyword evidence="5 7" id="KW-1133">Transmembrane helix</keyword>
<feature type="transmembrane region" description="Helical" evidence="7">
    <location>
        <begin position="167"/>
        <end position="187"/>
    </location>
</feature>
<keyword evidence="3" id="KW-1003">Cell membrane</keyword>
<feature type="transmembrane region" description="Helical" evidence="7">
    <location>
        <begin position="358"/>
        <end position="377"/>
    </location>
</feature>
<evidence type="ECO:0000256" key="1">
    <source>
        <dbReference type="ARBA" id="ARBA00004651"/>
    </source>
</evidence>
<dbReference type="InterPro" id="IPR036259">
    <property type="entry name" value="MFS_trans_sf"/>
</dbReference>
<evidence type="ECO:0000313" key="9">
    <source>
        <dbReference type="Proteomes" id="UP000177610"/>
    </source>
</evidence>
<evidence type="ECO:0000256" key="3">
    <source>
        <dbReference type="ARBA" id="ARBA00022475"/>
    </source>
</evidence>
<feature type="transmembrane region" description="Helical" evidence="7">
    <location>
        <begin position="293"/>
        <end position="312"/>
    </location>
</feature>
<dbReference type="PANTHER" id="PTHR43266">
    <property type="entry name" value="MACROLIDE-EFFLUX PROTEIN"/>
    <property type="match status" value="1"/>
</dbReference>
<evidence type="ECO:0000256" key="5">
    <source>
        <dbReference type="ARBA" id="ARBA00022989"/>
    </source>
</evidence>
<gene>
    <name evidence="8" type="ORF">A2717_03040</name>
</gene>
<name>A0A1F5N7Q1_9BACT</name>
<dbReference type="GO" id="GO:0022857">
    <property type="term" value="F:transmembrane transporter activity"/>
    <property type="evidence" value="ECO:0007669"/>
    <property type="project" value="InterPro"/>
</dbReference>
<comment type="subcellular location">
    <subcellularLocation>
        <location evidence="1">Cell membrane</location>
        <topology evidence="1">Multi-pass membrane protein</topology>
    </subcellularLocation>
</comment>
<evidence type="ECO:0000256" key="6">
    <source>
        <dbReference type="ARBA" id="ARBA00023136"/>
    </source>
</evidence>
<dbReference type="InterPro" id="IPR011701">
    <property type="entry name" value="MFS"/>
</dbReference>
<evidence type="ECO:0008006" key="10">
    <source>
        <dbReference type="Google" id="ProtNLM"/>
    </source>
</evidence>
<dbReference type="Proteomes" id="UP000177610">
    <property type="component" value="Unassembled WGS sequence"/>
</dbReference>
<dbReference type="GO" id="GO:0005886">
    <property type="term" value="C:plasma membrane"/>
    <property type="evidence" value="ECO:0007669"/>
    <property type="project" value="UniProtKB-SubCell"/>
</dbReference>
<accession>A0A1F5N7Q1</accession>
<dbReference type="Gene3D" id="1.20.1250.20">
    <property type="entry name" value="MFS general substrate transporter like domains"/>
    <property type="match status" value="1"/>
</dbReference>
<evidence type="ECO:0000256" key="2">
    <source>
        <dbReference type="ARBA" id="ARBA00022448"/>
    </source>
</evidence>
<comment type="caution">
    <text evidence="8">The sequence shown here is derived from an EMBL/GenBank/DDBJ whole genome shotgun (WGS) entry which is preliminary data.</text>
</comment>
<dbReference type="SUPFAM" id="SSF103473">
    <property type="entry name" value="MFS general substrate transporter"/>
    <property type="match status" value="1"/>
</dbReference>
<feature type="transmembrane region" description="Helical" evidence="7">
    <location>
        <begin position="263"/>
        <end position="281"/>
    </location>
</feature>
<dbReference type="AlphaFoldDB" id="A0A1F5N7Q1"/>
<dbReference type="PANTHER" id="PTHR43266:SF2">
    <property type="entry name" value="MAJOR FACILITATOR SUPERFAMILY (MFS) PROFILE DOMAIN-CONTAINING PROTEIN"/>
    <property type="match status" value="1"/>
</dbReference>
<feature type="transmembrane region" description="Helical" evidence="7">
    <location>
        <begin position="106"/>
        <end position="127"/>
    </location>
</feature>
<feature type="transmembrane region" description="Helical" evidence="7">
    <location>
        <begin position="53"/>
        <end position="75"/>
    </location>
</feature>
<keyword evidence="4 7" id="KW-0812">Transmembrane</keyword>
<evidence type="ECO:0000256" key="4">
    <source>
        <dbReference type="ARBA" id="ARBA00022692"/>
    </source>
</evidence>
<dbReference type="STRING" id="1817821.A2717_03040"/>
<feature type="transmembrane region" description="Helical" evidence="7">
    <location>
        <begin position="383"/>
        <end position="400"/>
    </location>
</feature>
<proteinExistence type="predicted"/>